<reference evidence="2" key="1">
    <citation type="submission" date="2016-02" db="EMBL/GenBank/DDBJ databases">
        <authorList>
            <person name="Wen L."/>
            <person name="He K."/>
            <person name="Yang H."/>
        </authorList>
    </citation>
    <scope>NUCLEOTIDE SEQUENCE</scope>
    <source>
        <strain evidence="2">AKPRH121464</strain>
    </source>
</reference>
<proteinExistence type="predicted"/>
<protein>
    <submittedName>
        <fullName evidence="2">Pectate lyase superfamily protein</fullName>
    </submittedName>
</protein>
<sequence>MREAMALSEDKYLITRRKLLLLSLPFGYAIVNESKANSNSPIKVLNVLNFGAKGDGINDDSYAFQQACNTASSLGGAKLYIPPTKEYYRILFPVYIGDNTELFGEGQTTRIVFENPIFNKGRGGFVIGSSLEANRHLAFKRYSNFTQETTINPDFKNPKQKQYLRDNPHFIQAENSSIHDLYLEARFTNSTKNKWGGYGINFVNAQNCHVYNIWGKGWTQLIGMGSDIPPETPSNHLCSAKYLHVLEPDLVRTYYSIGFIANSTDCSIEHAIQYVPMTSGSLNGSGAALNLCEDCLISNITIPHLGKTQTSEGIMVNNSSGCRVNNIMIGDAKIAVSLFFSDKSTLNPEKPNFIDTVTGVNCNSVISVFSKYNYIKNITAKDCIYKVVLKNRNATNNHFDLPASEIVTANTKDAGFLLKNNSFQ</sequence>
<dbReference type="InterPro" id="IPR024535">
    <property type="entry name" value="RHGA/B-epi-like_pectate_lyase"/>
</dbReference>
<reference evidence="2" key="2">
    <citation type="submission" date="2016-06" db="EMBL/GenBank/DDBJ databases">
        <title>Towards a vaccine: An investigation of Klebsiella pneumoniae surface antigens.</title>
        <authorList>
            <person name="Follador R."/>
            <person name="Heinz E."/>
            <person name="Wyres K.L."/>
            <person name="Ellington M.J."/>
            <person name="Kowarik M."/>
            <person name="Holt K.E."/>
            <person name="Thomson N.R."/>
        </authorList>
    </citation>
    <scope>NUCLEOTIDE SEQUENCE</scope>
    <source>
        <strain evidence="2">AKPRH121464</strain>
    </source>
</reference>
<feature type="domain" description="Rhamnogalacturonase A/B/Epimerase-like pectate lyase" evidence="1">
    <location>
        <begin position="45"/>
        <end position="224"/>
    </location>
</feature>
<dbReference type="EMBL" id="LT174566">
    <property type="protein sequence ID" value="CZQ24653.1"/>
    <property type="molecule type" value="Genomic_DNA"/>
</dbReference>
<dbReference type="InterPro" id="IPR011050">
    <property type="entry name" value="Pectin_lyase_fold/virulence"/>
</dbReference>
<dbReference type="RefSeq" id="WP_099718430.1">
    <property type="nucleotide sequence ID" value="NZ_CP181790.1"/>
</dbReference>
<name>A0A193SDL5_KLEPN</name>
<evidence type="ECO:0000313" key="2">
    <source>
        <dbReference type="EMBL" id="CZQ24653.1"/>
    </source>
</evidence>
<organism evidence="2">
    <name type="scientific">Klebsiella pneumoniae</name>
    <dbReference type="NCBI Taxonomy" id="573"/>
    <lineage>
        <taxon>Bacteria</taxon>
        <taxon>Pseudomonadati</taxon>
        <taxon>Pseudomonadota</taxon>
        <taxon>Gammaproteobacteria</taxon>
        <taxon>Enterobacterales</taxon>
        <taxon>Enterobacteriaceae</taxon>
        <taxon>Klebsiella/Raoultella group</taxon>
        <taxon>Klebsiella</taxon>
        <taxon>Klebsiella pneumoniae complex</taxon>
    </lineage>
</organism>
<evidence type="ECO:0000259" key="1">
    <source>
        <dbReference type="Pfam" id="PF12708"/>
    </source>
</evidence>
<dbReference type="AlphaFoldDB" id="A0A193SDL5"/>
<accession>A0A193SDL5</accession>
<dbReference type="SUPFAM" id="SSF51126">
    <property type="entry name" value="Pectin lyase-like"/>
    <property type="match status" value="1"/>
</dbReference>
<dbReference type="Pfam" id="PF12708">
    <property type="entry name" value="Pect-lyase_RHGA_epim"/>
    <property type="match status" value="1"/>
</dbReference>
<dbReference type="Gene3D" id="2.160.20.10">
    <property type="entry name" value="Single-stranded right-handed beta-helix, Pectin lyase-like"/>
    <property type="match status" value="1"/>
</dbReference>
<dbReference type="GO" id="GO:0016829">
    <property type="term" value="F:lyase activity"/>
    <property type="evidence" value="ECO:0007669"/>
    <property type="project" value="UniProtKB-KW"/>
</dbReference>
<dbReference type="InterPro" id="IPR012334">
    <property type="entry name" value="Pectin_lyas_fold"/>
</dbReference>
<keyword evidence="2" id="KW-0456">Lyase</keyword>